<organism evidence="2 3">
    <name type="scientific">Mycena rosella</name>
    <name type="common">Pink bonnet</name>
    <name type="synonym">Agaricus rosellus</name>
    <dbReference type="NCBI Taxonomy" id="1033263"/>
    <lineage>
        <taxon>Eukaryota</taxon>
        <taxon>Fungi</taxon>
        <taxon>Dikarya</taxon>
        <taxon>Basidiomycota</taxon>
        <taxon>Agaricomycotina</taxon>
        <taxon>Agaricomycetes</taxon>
        <taxon>Agaricomycetidae</taxon>
        <taxon>Agaricales</taxon>
        <taxon>Marasmiineae</taxon>
        <taxon>Mycenaceae</taxon>
        <taxon>Mycena</taxon>
    </lineage>
</organism>
<dbReference type="Proteomes" id="UP001221757">
    <property type="component" value="Unassembled WGS sequence"/>
</dbReference>
<evidence type="ECO:0000256" key="1">
    <source>
        <dbReference type="SAM" id="MobiDB-lite"/>
    </source>
</evidence>
<dbReference type="AlphaFoldDB" id="A0AAD7GRG6"/>
<dbReference type="EMBL" id="JARKIE010000012">
    <property type="protein sequence ID" value="KAJ7703623.1"/>
    <property type="molecule type" value="Genomic_DNA"/>
</dbReference>
<reference evidence="2" key="1">
    <citation type="submission" date="2023-03" db="EMBL/GenBank/DDBJ databases">
        <title>Massive genome expansion in bonnet fungi (Mycena s.s.) driven by repeated elements and novel gene families across ecological guilds.</title>
        <authorList>
            <consortium name="Lawrence Berkeley National Laboratory"/>
            <person name="Harder C.B."/>
            <person name="Miyauchi S."/>
            <person name="Viragh M."/>
            <person name="Kuo A."/>
            <person name="Thoen E."/>
            <person name="Andreopoulos B."/>
            <person name="Lu D."/>
            <person name="Skrede I."/>
            <person name="Drula E."/>
            <person name="Henrissat B."/>
            <person name="Morin E."/>
            <person name="Kohler A."/>
            <person name="Barry K."/>
            <person name="LaButti K."/>
            <person name="Morin E."/>
            <person name="Salamov A."/>
            <person name="Lipzen A."/>
            <person name="Mereny Z."/>
            <person name="Hegedus B."/>
            <person name="Baldrian P."/>
            <person name="Stursova M."/>
            <person name="Weitz H."/>
            <person name="Taylor A."/>
            <person name="Grigoriev I.V."/>
            <person name="Nagy L.G."/>
            <person name="Martin F."/>
            <person name="Kauserud H."/>
        </authorList>
    </citation>
    <scope>NUCLEOTIDE SEQUENCE</scope>
    <source>
        <strain evidence="2">CBHHK067</strain>
    </source>
</reference>
<accession>A0AAD7GRG6</accession>
<evidence type="ECO:0000313" key="2">
    <source>
        <dbReference type="EMBL" id="KAJ7703623.1"/>
    </source>
</evidence>
<name>A0AAD7GRG6_MYCRO</name>
<evidence type="ECO:0000313" key="3">
    <source>
        <dbReference type="Proteomes" id="UP001221757"/>
    </source>
</evidence>
<feature type="compositionally biased region" description="Basic and acidic residues" evidence="1">
    <location>
        <begin position="47"/>
        <end position="59"/>
    </location>
</feature>
<keyword evidence="3" id="KW-1185">Reference proteome</keyword>
<proteinExistence type="predicted"/>
<gene>
    <name evidence="2" type="ORF">B0H17DRAFT_1127238</name>
</gene>
<feature type="compositionally biased region" description="Basic and acidic residues" evidence="1">
    <location>
        <begin position="1"/>
        <end position="22"/>
    </location>
</feature>
<sequence length="111" mass="12478">MRPERERRGDGALENNQHRKQDGWNTGADPRVGFNASSTSTAGVGRGVREREDRGVIKDRRGKGQNGRGMGSELEPRFGRLESPDQLDAAGLSILLIVRQHELRRLDERLF</sequence>
<feature type="region of interest" description="Disordered" evidence="1">
    <location>
        <begin position="1"/>
        <end position="78"/>
    </location>
</feature>
<comment type="caution">
    <text evidence="2">The sequence shown here is derived from an EMBL/GenBank/DDBJ whole genome shotgun (WGS) entry which is preliminary data.</text>
</comment>
<protein>
    <submittedName>
        <fullName evidence="2">Uncharacterized protein</fullName>
    </submittedName>
</protein>